<sequence>MSSPEKEKMQAAIDSFCEHCKKHNEAASEETKRHAKIEWIKSEIEKLDDGKLNRVIITINQVKE</sequence>
<dbReference type="STRING" id="1073353.H740_04350"/>
<dbReference type="AlphaFoldDB" id="M3JDR9"/>
<gene>
    <name evidence="1" type="ORF">H740_04350</name>
</gene>
<comment type="caution">
    <text evidence="1">The sequence shown here is derived from an EMBL/GenBank/DDBJ whole genome shotgun (WGS) entry which is preliminary data.</text>
</comment>
<proteinExistence type="predicted"/>
<evidence type="ECO:0000313" key="2">
    <source>
        <dbReference type="Proteomes" id="UP000011782"/>
    </source>
</evidence>
<dbReference type="OrthoDB" id="9940791at2"/>
<organism evidence="1 2">
    <name type="scientific">Campylobacter showae CC57C</name>
    <dbReference type="NCBI Taxonomy" id="1073353"/>
    <lineage>
        <taxon>Bacteria</taxon>
        <taxon>Pseudomonadati</taxon>
        <taxon>Campylobacterota</taxon>
        <taxon>Epsilonproteobacteria</taxon>
        <taxon>Campylobacterales</taxon>
        <taxon>Campylobacteraceae</taxon>
        <taxon>Campylobacter</taxon>
    </lineage>
</organism>
<name>M3JDR9_9BACT</name>
<accession>M3JDR9</accession>
<evidence type="ECO:0000313" key="1">
    <source>
        <dbReference type="EMBL" id="EMG30837.1"/>
    </source>
</evidence>
<dbReference type="RefSeq" id="WP_002951669.1">
    <property type="nucleotide sequence ID" value="NZ_AOTD01000113.1"/>
</dbReference>
<dbReference type="PATRIC" id="fig|1073353.3.peg.938"/>
<dbReference type="Proteomes" id="UP000011782">
    <property type="component" value="Unassembled WGS sequence"/>
</dbReference>
<dbReference type="EMBL" id="AOTD01000113">
    <property type="protein sequence ID" value="EMG30837.1"/>
    <property type="molecule type" value="Genomic_DNA"/>
</dbReference>
<reference evidence="1 2" key="1">
    <citation type="submission" date="2013-02" db="EMBL/GenBank/DDBJ databases">
        <title>Co-occurrence of anaerobic bacteria in colorectal carcinomas.</title>
        <authorList>
            <person name="Holt R.A."/>
            <person name="Warren R.L."/>
            <person name="Allen-Vercoe E."/>
            <person name="Pleasance S."/>
            <person name="Freeman D.J."/>
            <person name="Watson P."/>
            <person name="Moore R."/>
            <person name="Cochrane K."/>
        </authorList>
    </citation>
    <scope>NUCLEOTIDE SEQUENCE [LARGE SCALE GENOMIC DNA]</scope>
    <source>
        <strain evidence="1 2">CC57C</strain>
    </source>
</reference>
<protein>
    <submittedName>
        <fullName evidence="1">Uncharacterized protein</fullName>
    </submittedName>
</protein>